<dbReference type="EMBL" id="JBHUFC010000003">
    <property type="protein sequence ID" value="MFD1788423.1"/>
    <property type="molecule type" value="Genomic_DNA"/>
</dbReference>
<dbReference type="Proteomes" id="UP001597283">
    <property type="component" value="Unassembled WGS sequence"/>
</dbReference>
<accession>A0ABW4NFB5</accession>
<reference evidence="2" key="1">
    <citation type="journal article" date="2019" name="Int. J. Syst. Evol. Microbiol.">
        <title>The Global Catalogue of Microorganisms (GCM) 10K type strain sequencing project: providing services to taxonomists for standard genome sequencing and annotation.</title>
        <authorList>
            <consortium name="The Broad Institute Genomics Platform"/>
            <consortium name="The Broad Institute Genome Sequencing Center for Infectious Disease"/>
            <person name="Wu L."/>
            <person name="Ma J."/>
        </authorList>
    </citation>
    <scope>NUCLEOTIDE SEQUENCE [LARGE SCALE GENOMIC DNA]</scope>
    <source>
        <strain evidence="2">Q85</strain>
    </source>
</reference>
<name>A0ABW4NFB5_9SPHN</name>
<protein>
    <submittedName>
        <fullName evidence="1">Peroxiredoxin</fullName>
    </submittedName>
</protein>
<keyword evidence="2" id="KW-1185">Reference proteome</keyword>
<dbReference type="InterPro" id="IPR027396">
    <property type="entry name" value="DsrEFH-like"/>
</dbReference>
<gene>
    <name evidence="1" type="ORF">ACFSC3_12650</name>
</gene>
<proteinExistence type="predicted"/>
<evidence type="ECO:0000313" key="2">
    <source>
        <dbReference type="Proteomes" id="UP001597283"/>
    </source>
</evidence>
<comment type="caution">
    <text evidence="1">The sequence shown here is derived from an EMBL/GenBank/DDBJ whole genome shotgun (WGS) entry which is preliminary data.</text>
</comment>
<evidence type="ECO:0000313" key="1">
    <source>
        <dbReference type="EMBL" id="MFD1788423.1"/>
    </source>
</evidence>
<dbReference type="SUPFAM" id="SSF75169">
    <property type="entry name" value="DsrEFH-like"/>
    <property type="match status" value="1"/>
</dbReference>
<dbReference type="RefSeq" id="WP_380940806.1">
    <property type="nucleotide sequence ID" value="NZ_JBHUFC010000003.1"/>
</dbReference>
<organism evidence="1 2">
    <name type="scientific">Sphingomonas floccifaciens</name>
    <dbReference type="NCBI Taxonomy" id="1844115"/>
    <lineage>
        <taxon>Bacteria</taxon>
        <taxon>Pseudomonadati</taxon>
        <taxon>Pseudomonadota</taxon>
        <taxon>Alphaproteobacteria</taxon>
        <taxon>Sphingomonadales</taxon>
        <taxon>Sphingomonadaceae</taxon>
        <taxon>Sphingomonas</taxon>
    </lineage>
</organism>
<dbReference type="Gene3D" id="3.40.1260.10">
    <property type="entry name" value="DsrEFH-like"/>
    <property type="match status" value="1"/>
</dbReference>
<sequence>MRGLTIIVADADPARFDAALTLATAQAALGARARLYLHDAAVTLPLTGALADTAHELGVEIIACQTALDVHGIAPQPGVDGGGMVGLLGTIGEDRLLFV</sequence>